<evidence type="ECO:0000313" key="3">
    <source>
        <dbReference type="Proteomes" id="UP000324517"/>
    </source>
</evidence>
<evidence type="ECO:0000313" key="2">
    <source>
        <dbReference type="EMBL" id="TYS72388.1"/>
    </source>
</evidence>
<dbReference type="InterPro" id="IPR003737">
    <property type="entry name" value="GlcNAc_PI_deacetylase-related"/>
</dbReference>
<proteinExistence type="predicted"/>
<evidence type="ECO:0000256" key="1">
    <source>
        <dbReference type="ARBA" id="ARBA00001947"/>
    </source>
</evidence>
<name>A0A5D4TCC8_9BACI</name>
<accession>A0A5D4TCC8</accession>
<dbReference type="AlphaFoldDB" id="A0A5D4TCC8"/>
<organism evidence="2 3">
    <name type="scientific">Sutcliffiella horikoshii</name>
    <dbReference type="NCBI Taxonomy" id="79883"/>
    <lineage>
        <taxon>Bacteria</taxon>
        <taxon>Bacillati</taxon>
        <taxon>Bacillota</taxon>
        <taxon>Bacilli</taxon>
        <taxon>Bacillales</taxon>
        <taxon>Bacillaceae</taxon>
        <taxon>Sutcliffiella</taxon>
    </lineage>
</organism>
<dbReference type="Proteomes" id="UP000324517">
    <property type="component" value="Unassembled WGS sequence"/>
</dbReference>
<dbReference type="PANTHER" id="PTHR12993:SF11">
    <property type="entry name" value="N-ACETYLGLUCOSAMINYL-PHOSPHATIDYLINOSITOL DE-N-ACETYLASE"/>
    <property type="match status" value="1"/>
</dbReference>
<dbReference type="SUPFAM" id="SSF102588">
    <property type="entry name" value="LmbE-like"/>
    <property type="match status" value="1"/>
</dbReference>
<dbReference type="Pfam" id="PF02585">
    <property type="entry name" value="PIG-L"/>
    <property type="match status" value="1"/>
</dbReference>
<protein>
    <submittedName>
        <fullName evidence="2">PIG-L family deacetylase</fullName>
    </submittedName>
</protein>
<comment type="cofactor">
    <cofactor evidence="1">
        <name>Zn(2+)</name>
        <dbReference type="ChEBI" id="CHEBI:29105"/>
    </cofactor>
</comment>
<dbReference type="InterPro" id="IPR024078">
    <property type="entry name" value="LmbE-like_dom_sf"/>
</dbReference>
<sequence>MGERRSMKRKLLKMARPFISVLNKNIITNYFRDSRVVETLPENRVLYLAPHVDDETIGAGGTLLKYAEQGSETHVIYLTDGSGSHTKGDVELLIKKRKEEAAKAQEFLHLKSIQFYDEKDRGLRSTSELQMRLKTTIEKIRPEVIYIPVFVDCHPDHVMTGKLLKDTLELLDNNVTGNLKVRLYEINTLIPKEEINFIVDITSQMERKKQAVNIFQSQTIDFDGFIDLSILKSVMVKDPSVRAVETFLDLTPDNFVKRYEEIEGKYNYSDHFKQVNKSETLLYAIYKNLKMKEDIYKRSKS</sequence>
<gene>
    <name evidence="2" type="ORF">FZC75_10570</name>
</gene>
<dbReference type="PANTHER" id="PTHR12993">
    <property type="entry name" value="N-ACETYLGLUCOSAMINYL-PHOSPHATIDYLINOSITOL DE-N-ACETYLASE-RELATED"/>
    <property type="match status" value="1"/>
</dbReference>
<dbReference type="EMBL" id="VTET01000004">
    <property type="protein sequence ID" value="TYS72388.1"/>
    <property type="molecule type" value="Genomic_DNA"/>
</dbReference>
<dbReference type="OrthoDB" id="9790023at2"/>
<comment type="caution">
    <text evidence="2">The sequence shown here is derived from an EMBL/GenBank/DDBJ whole genome shotgun (WGS) entry which is preliminary data.</text>
</comment>
<reference evidence="2 3" key="1">
    <citation type="submission" date="2019-08" db="EMBL/GenBank/DDBJ databases">
        <title>Bacillus genomes from the desert of Cuatro Cienegas, Coahuila.</title>
        <authorList>
            <person name="Olmedo-Alvarez G."/>
        </authorList>
    </citation>
    <scope>NUCLEOTIDE SEQUENCE [LARGE SCALE GENOMIC DNA]</scope>
    <source>
        <strain evidence="2 3">CH98b_3T</strain>
    </source>
</reference>
<dbReference type="GO" id="GO:0016811">
    <property type="term" value="F:hydrolase activity, acting on carbon-nitrogen (but not peptide) bonds, in linear amides"/>
    <property type="evidence" value="ECO:0007669"/>
    <property type="project" value="TreeGrafter"/>
</dbReference>
<dbReference type="Gene3D" id="3.40.50.10320">
    <property type="entry name" value="LmbE-like"/>
    <property type="match status" value="1"/>
</dbReference>